<dbReference type="PROSITE" id="PS00194">
    <property type="entry name" value="THIOREDOXIN_1"/>
    <property type="match status" value="2"/>
</dbReference>
<dbReference type="PANTHER" id="PTHR45672:SF3">
    <property type="entry name" value="THIOREDOXIN DOMAIN-CONTAINING PROTEIN 5"/>
    <property type="match status" value="1"/>
</dbReference>
<dbReference type="InterPro" id="IPR036249">
    <property type="entry name" value="Thioredoxin-like_sf"/>
</dbReference>
<dbReference type="InterPro" id="IPR017937">
    <property type="entry name" value="Thioredoxin_CS"/>
</dbReference>
<protein>
    <submittedName>
        <fullName evidence="9">TXND5-like protein</fullName>
    </submittedName>
</protein>
<feature type="signal peptide" evidence="7">
    <location>
        <begin position="1"/>
        <end position="23"/>
    </location>
</feature>
<feature type="chain" id="PRO_5045740406" evidence="7">
    <location>
        <begin position="24"/>
        <end position="394"/>
    </location>
</feature>
<comment type="similarity">
    <text evidence="1 5">Belongs to the protein disulfide isomerase family.</text>
</comment>
<feature type="domain" description="Thioredoxin" evidence="8">
    <location>
        <begin position="255"/>
        <end position="386"/>
    </location>
</feature>
<evidence type="ECO:0000256" key="5">
    <source>
        <dbReference type="RuleBase" id="RU004208"/>
    </source>
</evidence>
<sequence>MIMMQKSIVSCLFLALAIVYVRTDDHGENAVDYNKESFDSAVAKERLFVMFFAPWCGHCKRLAPTWDELAAKYNVDGREVAIGKVDCTIETALCSDHGVRGYPTVKFFNLNKEGEKYAGGRTMEALTSYVQEQLGKAPVELPKDEEGLFVLTDDTFEAHVAKGHHFIKFYAPWCGHCKRMAPTWDELAKKTGIEGKVKIAKVDCTQNSQTCSKHSVRGYPTIMWFTNGEKSEDYRGGRELPSFEAFIAKMTSADVEEKKTSTDGQVPAKKAGEEEEVDAGMVSLTDEDFVESVSEDYTLVMFADDEKPSSNALIPTMDRVADEFIDRPEVLIAKVNCRTNVKTCKDQDAKGPYPQLRVYNSGAIIETYKGEKTVSAVTKYLESLIQKDKSKDEL</sequence>
<dbReference type="InterPro" id="IPR013766">
    <property type="entry name" value="Thioredoxin_domain"/>
</dbReference>
<evidence type="ECO:0000256" key="7">
    <source>
        <dbReference type="SAM" id="SignalP"/>
    </source>
</evidence>
<dbReference type="Pfam" id="PF00085">
    <property type="entry name" value="Thioredoxin"/>
    <property type="match status" value="3"/>
</dbReference>
<dbReference type="PROSITE" id="PS51354">
    <property type="entry name" value="GLUTAREDOXIN_2"/>
    <property type="match status" value="1"/>
</dbReference>
<keyword evidence="3" id="KW-0677">Repeat</keyword>
<organism evidence="9 10">
    <name type="scientific">Mya arenaria</name>
    <name type="common">Soft-shell clam</name>
    <dbReference type="NCBI Taxonomy" id="6604"/>
    <lineage>
        <taxon>Eukaryota</taxon>
        <taxon>Metazoa</taxon>
        <taxon>Spiralia</taxon>
        <taxon>Lophotrochozoa</taxon>
        <taxon>Mollusca</taxon>
        <taxon>Bivalvia</taxon>
        <taxon>Autobranchia</taxon>
        <taxon>Heteroconchia</taxon>
        <taxon>Euheterodonta</taxon>
        <taxon>Imparidentia</taxon>
        <taxon>Neoheterodontei</taxon>
        <taxon>Myida</taxon>
        <taxon>Myoidea</taxon>
        <taxon>Myidae</taxon>
        <taxon>Mya</taxon>
    </lineage>
</organism>
<reference evidence="9" key="1">
    <citation type="submission" date="2022-11" db="EMBL/GenBank/DDBJ databases">
        <title>Centuries of genome instability and evolution in soft-shell clam transmissible cancer (bioRxiv).</title>
        <authorList>
            <person name="Hart S.F.M."/>
            <person name="Yonemitsu M.A."/>
            <person name="Giersch R.M."/>
            <person name="Beal B.F."/>
            <person name="Arriagada G."/>
            <person name="Davis B.W."/>
            <person name="Ostrander E.A."/>
            <person name="Goff S.P."/>
            <person name="Metzger M.J."/>
        </authorList>
    </citation>
    <scope>NUCLEOTIDE SEQUENCE</scope>
    <source>
        <strain evidence="9">MELC-2E11</strain>
        <tissue evidence="9">Siphon/mantle</tissue>
    </source>
</reference>
<dbReference type="Proteomes" id="UP001164746">
    <property type="component" value="Chromosome 10"/>
</dbReference>
<evidence type="ECO:0000259" key="8">
    <source>
        <dbReference type="PROSITE" id="PS51352"/>
    </source>
</evidence>
<dbReference type="InterPro" id="IPR051063">
    <property type="entry name" value="PDI"/>
</dbReference>
<keyword evidence="2 7" id="KW-0732">Signal</keyword>
<proteinExistence type="inferred from homology"/>
<dbReference type="NCBIfam" id="TIGR01126">
    <property type="entry name" value="pdi_dom"/>
    <property type="match status" value="2"/>
</dbReference>
<dbReference type="Gene3D" id="3.40.30.10">
    <property type="entry name" value="Glutaredoxin"/>
    <property type="match status" value="3"/>
</dbReference>
<keyword evidence="4" id="KW-0676">Redox-active center</keyword>
<dbReference type="SUPFAM" id="SSF52833">
    <property type="entry name" value="Thioredoxin-like"/>
    <property type="match status" value="3"/>
</dbReference>
<evidence type="ECO:0000256" key="3">
    <source>
        <dbReference type="ARBA" id="ARBA00022737"/>
    </source>
</evidence>
<evidence type="ECO:0000256" key="1">
    <source>
        <dbReference type="ARBA" id="ARBA00006347"/>
    </source>
</evidence>
<name>A0ABY7F2I7_MYAAR</name>
<dbReference type="PRINTS" id="PR00421">
    <property type="entry name" value="THIOREDOXIN"/>
</dbReference>
<dbReference type="CDD" id="cd02961">
    <property type="entry name" value="PDI_a_family"/>
    <property type="match status" value="1"/>
</dbReference>
<feature type="region of interest" description="Disordered" evidence="6">
    <location>
        <begin position="254"/>
        <end position="278"/>
    </location>
</feature>
<feature type="domain" description="Thioredoxin" evidence="8">
    <location>
        <begin position="11"/>
        <end position="135"/>
    </location>
</feature>
<dbReference type="PANTHER" id="PTHR45672">
    <property type="entry name" value="PROTEIN DISULFIDE-ISOMERASE C17H9.14C-RELATED"/>
    <property type="match status" value="1"/>
</dbReference>
<dbReference type="PROSITE" id="PS51352">
    <property type="entry name" value="THIOREDOXIN_2"/>
    <property type="match status" value="3"/>
</dbReference>
<dbReference type="InterPro" id="IPR005788">
    <property type="entry name" value="PDI_thioredoxin-like_dom"/>
</dbReference>
<evidence type="ECO:0000256" key="2">
    <source>
        <dbReference type="ARBA" id="ARBA00022729"/>
    </source>
</evidence>
<evidence type="ECO:0000313" key="9">
    <source>
        <dbReference type="EMBL" id="WAR16380.1"/>
    </source>
</evidence>
<keyword evidence="10" id="KW-1185">Reference proteome</keyword>
<feature type="domain" description="Thioredoxin" evidence="8">
    <location>
        <begin position="140"/>
        <end position="252"/>
    </location>
</feature>
<dbReference type="EMBL" id="CP111021">
    <property type="protein sequence ID" value="WAR16380.1"/>
    <property type="molecule type" value="Genomic_DNA"/>
</dbReference>
<accession>A0ABY7F2I7</accession>
<evidence type="ECO:0000256" key="6">
    <source>
        <dbReference type="SAM" id="MobiDB-lite"/>
    </source>
</evidence>
<evidence type="ECO:0000256" key="4">
    <source>
        <dbReference type="ARBA" id="ARBA00023284"/>
    </source>
</evidence>
<gene>
    <name evidence="9" type="ORF">MAR_030974</name>
</gene>
<evidence type="ECO:0000313" key="10">
    <source>
        <dbReference type="Proteomes" id="UP001164746"/>
    </source>
</evidence>